<dbReference type="InterPro" id="IPR036589">
    <property type="entry name" value="HCY_dom_sf"/>
</dbReference>
<dbReference type="InterPro" id="IPR036724">
    <property type="entry name" value="Cobalamin-bd_sf"/>
</dbReference>
<reference evidence="24 25" key="1">
    <citation type="submission" date="2010-11" db="EMBL/GenBank/DDBJ databases">
        <title>The complete genome of Thermotoga thermarum DSM 5069.</title>
        <authorList>
            <consortium name="US DOE Joint Genome Institute (JGI-PGF)"/>
            <person name="Lucas S."/>
            <person name="Copeland A."/>
            <person name="Lapidus A."/>
            <person name="Bruce D."/>
            <person name="Goodwin L."/>
            <person name="Pitluck S."/>
            <person name="Kyrpides N."/>
            <person name="Mavromatis K."/>
            <person name="Ivanova N."/>
            <person name="Zeytun A."/>
            <person name="Brettin T."/>
            <person name="Detter J.C."/>
            <person name="Tapia R."/>
            <person name="Han C."/>
            <person name="Land M."/>
            <person name="Hauser L."/>
            <person name="Markowitz V."/>
            <person name="Cheng J.-F."/>
            <person name="Hugenholtz P."/>
            <person name="Woyke T."/>
            <person name="Wu D."/>
            <person name="Spring S."/>
            <person name="Schroeder M."/>
            <person name="Brambilla E."/>
            <person name="Klenk H.-P."/>
            <person name="Eisen J.A."/>
        </authorList>
    </citation>
    <scope>NUCLEOTIDE SEQUENCE [LARGE SCALE GENOMIC DNA]</scope>
    <source>
        <strain evidence="24 25">DSM 5069</strain>
    </source>
</reference>
<dbReference type="PROSITE" id="PS50970">
    <property type="entry name" value="HCY"/>
    <property type="match status" value="1"/>
</dbReference>
<evidence type="ECO:0000256" key="1">
    <source>
        <dbReference type="ARBA" id="ARBA00001700"/>
    </source>
</evidence>
<keyword evidence="25" id="KW-1185">Reference proteome</keyword>
<evidence type="ECO:0000313" key="25">
    <source>
        <dbReference type="Proteomes" id="UP000006804"/>
    </source>
</evidence>
<keyword evidence="14 19" id="KW-0862">Zinc</keyword>
<evidence type="ECO:0000256" key="15">
    <source>
        <dbReference type="ARBA" id="ARBA00023167"/>
    </source>
</evidence>
<dbReference type="SUPFAM" id="SSF51717">
    <property type="entry name" value="Dihydropteroate synthetase-like"/>
    <property type="match status" value="1"/>
</dbReference>
<dbReference type="SUPFAM" id="SSF82282">
    <property type="entry name" value="Homocysteine S-methyltransferase"/>
    <property type="match status" value="1"/>
</dbReference>
<dbReference type="PATRIC" id="fig|688269.3.peg.551"/>
<evidence type="ECO:0000256" key="4">
    <source>
        <dbReference type="ARBA" id="ARBA00005178"/>
    </source>
</evidence>
<dbReference type="Pfam" id="PF02607">
    <property type="entry name" value="B12-binding_2"/>
    <property type="match status" value="1"/>
</dbReference>
<evidence type="ECO:0000256" key="7">
    <source>
        <dbReference type="ARBA" id="ARBA00013998"/>
    </source>
</evidence>
<keyword evidence="12" id="KW-0949">S-adenosyl-L-methionine</keyword>
<dbReference type="Gene3D" id="3.20.20.330">
    <property type="entry name" value="Homocysteine-binding-like domain"/>
    <property type="match status" value="1"/>
</dbReference>
<feature type="binding site" evidence="19">
    <location>
        <position position="207"/>
    </location>
    <ligand>
        <name>Zn(2+)</name>
        <dbReference type="ChEBI" id="CHEBI:29105"/>
    </ligand>
</feature>
<evidence type="ECO:0000256" key="14">
    <source>
        <dbReference type="ARBA" id="ARBA00022833"/>
    </source>
</evidence>
<protein>
    <recommendedName>
        <fullName evidence="7">Methionine synthase</fullName>
        <ecNumber evidence="6">2.1.1.13</ecNumber>
    </recommendedName>
    <alternativeName>
        <fullName evidence="18">5-methyltetrahydrofolate--homocysteine methyltransferase</fullName>
    </alternativeName>
</protein>
<dbReference type="GO" id="GO:0046872">
    <property type="term" value="F:metal ion binding"/>
    <property type="evidence" value="ECO:0007669"/>
    <property type="project" value="UniProtKB-KW"/>
</dbReference>
<dbReference type="InterPro" id="IPR000489">
    <property type="entry name" value="Pterin-binding_dom"/>
</dbReference>
<dbReference type="InterPro" id="IPR006158">
    <property type="entry name" value="Cobalamin-bd"/>
</dbReference>
<dbReference type="PANTHER" id="PTHR45833">
    <property type="entry name" value="METHIONINE SYNTHASE"/>
    <property type="match status" value="1"/>
</dbReference>
<feature type="binding site" evidence="19">
    <location>
        <position position="272"/>
    </location>
    <ligand>
        <name>Zn(2+)</name>
        <dbReference type="ChEBI" id="CHEBI:29105"/>
    </ligand>
</feature>
<comment type="function">
    <text evidence="17">Catalyzes the transfer of a methyl group from methyl-cobalamin to homocysteine, yielding enzyme-bound cob(I)alamin and methionine. Subsequently, remethylates the cofactor using methyltetrahydrofolate.</text>
</comment>
<comment type="pathway">
    <text evidence="4">Amino-acid biosynthesis; L-methionine biosynthesis via de novo pathway; L-methionine from L-homocysteine (MetH route): step 1/1.</text>
</comment>
<evidence type="ECO:0000259" key="21">
    <source>
        <dbReference type="PROSITE" id="PS50972"/>
    </source>
</evidence>
<comment type="cofactor">
    <cofactor evidence="2 19">
        <name>Zn(2+)</name>
        <dbReference type="ChEBI" id="CHEBI:29105"/>
    </cofactor>
</comment>
<dbReference type="SUPFAM" id="SSF52242">
    <property type="entry name" value="Cobalamin (vitamin B12)-binding domain"/>
    <property type="match status" value="1"/>
</dbReference>
<proteinExistence type="inferred from homology"/>
<name>F7YXH9_9THEM</name>
<dbReference type="PROSITE" id="PS51337">
    <property type="entry name" value="B12_BINDING_NTER"/>
    <property type="match status" value="1"/>
</dbReference>
<dbReference type="GO" id="GO:0005829">
    <property type="term" value="C:cytosol"/>
    <property type="evidence" value="ECO:0007669"/>
    <property type="project" value="TreeGrafter"/>
</dbReference>
<dbReference type="Pfam" id="PF02574">
    <property type="entry name" value="S-methyl_trans"/>
    <property type="match status" value="1"/>
</dbReference>
<dbReference type="InterPro" id="IPR003759">
    <property type="entry name" value="Cbl-bd_cap"/>
</dbReference>
<dbReference type="InterPro" id="IPR003726">
    <property type="entry name" value="HCY_dom"/>
</dbReference>
<dbReference type="GO" id="GO:0008705">
    <property type="term" value="F:methionine synthase activity"/>
    <property type="evidence" value="ECO:0007669"/>
    <property type="project" value="UniProtKB-EC"/>
</dbReference>
<evidence type="ECO:0000256" key="16">
    <source>
        <dbReference type="ARBA" id="ARBA00023285"/>
    </source>
</evidence>
<keyword evidence="9" id="KW-0028">Amino-acid biosynthesis</keyword>
<evidence type="ECO:0000256" key="8">
    <source>
        <dbReference type="ARBA" id="ARBA00022603"/>
    </source>
</evidence>
<sequence>MKREEFHEMLKQRVLFLDGAYGTEFFKRGYKVDLIELLNVKNPQAVAQLQKEYVQAGADILLTNTFSANRAKLKAHGYEELFEKINVEAVKIAKSVANGRLVFGDISSTGSFVKPLGEMDFDEAYFIFKEQAQLLIESGVDGIIIETMSDLKELKAAILAVRDVSKDIPLIASMTFDANGKSVTGTSVEIFSTLMNDLDVDVASINCTLEPKDMLNVFIQLAKYCNKYLCVEPNAGKPILRGNVLEYKTTPDEFAIYMRDFVEFGANIVGGCCGTGPKHIKSMVEYIGNQKPKSKEPSKRQFVSSRTVMKPVEDFLIIGERINASGKKKLQVQIQQKDFSTIVQLAQEQEKEGCAVIDVNLGIEKLLEKDHFKQVIIELDRVSALPLSLDIQNLEFLETAAKEYVGRPMINSALAREDHLIERLKILKRYGGILIVLTMEKDIPKTPEERFKLALKAVEIIKKEGVDLDRIFFDPLVLPVGAGNDYRVTVKTIELLNSAGLKTCIGLSNLSFGMPEREKVNAAFLALCMEAGLKAAILNSKETTTMNIIEGMLLLKGKELAKTKVEFEDPLVEWIVKGQKDKVMDFVKEKLKDLDPLTVSQQILAKAMERVGKLYSEGVIFLPQLILAAETVQPVFEYLNSLLTDSKVKLGTVVLATVQGDIHDIGKKIVATVLRSGGFEVYDLGKDVPADKILESVKKIKPDIVGLSAMMTTTVGRVKEVADLLKENGVNVVVIAGGASMNKELAEKFGVLYAKDALEGLEVCKKIVEERRT</sequence>
<dbReference type="EMBL" id="CP002351">
    <property type="protein sequence ID" value="AEH50620.1"/>
    <property type="molecule type" value="Genomic_DNA"/>
</dbReference>
<dbReference type="Pfam" id="PF00809">
    <property type="entry name" value="Pterin_bind"/>
    <property type="match status" value="1"/>
</dbReference>
<dbReference type="InterPro" id="IPR050554">
    <property type="entry name" value="Met_Synthase/Corrinoid"/>
</dbReference>
<gene>
    <name evidence="24" type="ORF">Theth_0531</name>
</gene>
<evidence type="ECO:0000256" key="2">
    <source>
        <dbReference type="ARBA" id="ARBA00001947"/>
    </source>
</evidence>
<dbReference type="eggNOG" id="COG0646">
    <property type="taxonomic scope" value="Bacteria"/>
</dbReference>
<feature type="domain" description="B12-binding" evidence="22">
    <location>
        <begin position="650"/>
        <end position="773"/>
    </location>
</feature>
<dbReference type="STRING" id="688269.Theth_0531"/>
<dbReference type="GO" id="GO:0031419">
    <property type="term" value="F:cobalamin binding"/>
    <property type="evidence" value="ECO:0007669"/>
    <property type="project" value="UniProtKB-KW"/>
</dbReference>
<dbReference type="InterPro" id="IPR036594">
    <property type="entry name" value="Meth_synthase_dom"/>
</dbReference>
<keyword evidence="16" id="KW-0170">Cobalt</keyword>
<feature type="binding site" evidence="19">
    <location>
        <position position="273"/>
    </location>
    <ligand>
        <name>Zn(2+)</name>
        <dbReference type="ChEBI" id="CHEBI:29105"/>
    </ligand>
</feature>
<dbReference type="GO" id="GO:0050667">
    <property type="term" value="P:homocysteine metabolic process"/>
    <property type="evidence" value="ECO:0007669"/>
    <property type="project" value="TreeGrafter"/>
</dbReference>
<organism evidence="24 25">
    <name type="scientific">Pseudothermotoga thermarum DSM 5069</name>
    <dbReference type="NCBI Taxonomy" id="688269"/>
    <lineage>
        <taxon>Bacteria</taxon>
        <taxon>Thermotogati</taxon>
        <taxon>Thermotogota</taxon>
        <taxon>Thermotogae</taxon>
        <taxon>Thermotogales</taxon>
        <taxon>Thermotogaceae</taxon>
        <taxon>Pseudothermotoga</taxon>
    </lineage>
</organism>
<keyword evidence="11 19" id="KW-0808">Transferase</keyword>
<evidence type="ECO:0000259" key="20">
    <source>
        <dbReference type="PROSITE" id="PS50970"/>
    </source>
</evidence>
<evidence type="ECO:0000256" key="12">
    <source>
        <dbReference type="ARBA" id="ARBA00022691"/>
    </source>
</evidence>
<evidence type="ECO:0000256" key="10">
    <source>
        <dbReference type="ARBA" id="ARBA00022628"/>
    </source>
</evidence>
<dbReference type="Gene3D" id="3.40.50.280">
    <property type="entry name" value="Cobalamin-binding domain"/>
    <property type="match status" value="1"/>
</dbReference>
<comment type="cofactor">
    <cofactor evidence="3">
        <name>methylcob(III)alamin</name>
        <dbReference type="ChEBI" id="CHEBI:28115"/>
    </cofactor>
</comment>
<keyword evidence="10" id="KW-0846">Cobalamin</keyword>
<evidence type="ECO:0000256" key="9">
    <source>
        <dbReference type="ARBA" id="ARBA00022605"/>
    </source>
</evidence>
<evidence type="ECO:0000256" key="3">
    <source>
        <dbReference type="ARBA" id="ARBA00001956"/>
    </source>
</evidence>
<dbReference type="AlphaFoldDB" id="F7YXH9"/>
<evidence type="ECO:0000256" key="19">
    <source>
        <dbReference type="PROSITE-ProRule" id="PRU00333"/>
    </source>
</evidence>
<comment type="catalytic activity">
    <reaction evidence="1">
        <text>(6S)-5-methyl-5,6,7,8-tetrahydrofolate + L-homocysteine = (6S)-5,6,7,8-tetrahydrofolate + L-methionine</text>
        <dbReference type="Rhea" id="RHEA:11172"/>
        <dbReference type="ChEBI" id="CHEBI:18608"/>
        <dbReference type="ChEBI" id="CHEBI:57453"/>
        <dbReference type="ChEBI" id="CHEBI:57844"/>
        <dbReference type="ChEBI" id="CHEBI:58199"/>
        <dbReference type="EC" id="2.1.1.13"/>
    </reaction>
</comment>
<keyword evidence="15" id="KW-0486">Methionine biosynthesis</keyword>
<dbReference type="OrthoDB" id="9803687at2"/>
<dbReference type="eggNOG" id="COG1410">
    <property type="taxonomic scope" value="Bacteria"/>
</dbReference>
<dbReference type="UniPathway" id="UPA00051">
    <property type="reaction ID" value="UER00081"/>
</dbReference>
<feature type="domain" description="Hcy-binding" evidence="20">
    <location>
        <begin position="3"/>
        <end position="287"/>
    </location>
</feature>
<dbReference type="PROSITE" id="PS50972">
    <property type="entry name" value="PTERIN_BINDING"/>
    <property type="match status" value="1"/>
</dbReference>
<feature type="domain" description="Pterin-binding" evidence="21">
    <location>
        <begin position="315"/>
        <end position="568"/>
    </location>
</feature>
<dbReference type="EC" id="2.1.1.13" evidence="6"/>
<evidence type="ECO:0000313" key="24">
    <source>
        <dbReference type="EMBL" id="AEH50620.1"/>
    </source>
</evidence>
<evidence type="ECO:0000256" key="18">
    <source>
        <dbReference type="ARBA" id="ARBA00031040"/>
    </source>
</evidence>
<dbReference type="InterPro" id="IPR011005">
    <property type="entry name" value="Dihydropteroate_synth-like_sf"/>
</dbReference>
<dbReference type="Gene3D" id="3.20.20.20">
    <property type="entry name" value="Dihydropteroate synthase-like"/>
    <property type="match status" value="1"/>
</dbReference>
<dbReference type="SMART" id="SM01018">
    <property type="entry name" value="B12-binding_2"/>
    <property type="match status" value="1"/>
</dbReference>
<evidence type="ECO:0000256" key="6">
    <source>
        <dbReference type="ARBA" id="ARBA00012032"/>
    </source>
</evidence>
<feature type="domain" description="B12-binding N-terminal" evidence="23">
    <location>
        <begin position="558"/>
        <end position="651"/>
    </location>
</feature>
<evidence type="ECO:0000259" key="23">
    <source>
        <dbReference type="PROSITE" id="PS51337"/>
    </source>
</evidence>
<dbReference type="PROSITE" id="PS51332">
    <property type="entry name" value="B12_BINDING"/>
    <property type="match status" value="1"/>
</dbReference>
<keyword evidence="8 19" id="KW-0489">Methyltransferase</keyword>
<dbReference type="Pfam" id="PF02310">
    <property type="entry name" value="B12-binding"/>
    <property type="match status" value="1"/>
</dbReference>
<keyword evidence="13 19" id="KW-0479">Metal-binding</keyword>
<dbReference type="RefSeq" id="WP_013931843.1">
    <property type="nucleotide sequence ID" value="NC_015707.1"/>
</dbReference>
<dbReference type="SUPFAM" id="SSF47644">
    <property type="entry name" value="Methionine synthase domain"/>
    <property type="match status" value="1"/>
</dbReference>
<evidence type="ECO:0000256" key="17">
    <source>
        <dbReference type="ARBA" id="ARBA00025552"/>
    </source>
</evidence>
<comment type="similarity">
    <text evidence="5">Belongs to the vitamin-B12 dependent methionine synthase family.</text>
</comment>
<dbReference type="Proteomes" id="UP000006804">
    <property type="component" value="Chromosome"/>
</dbReference>
<dbReference type="HOGENOM" id="CLU_004914_0_2_0"/>
<dbReference type="GO" id="GO:0046653">
    <property type="term" value="P:tetrahydrofolate metabolic process"/>
    <property type="evidence" value="ECO:0007669"/>
    <property type="project" value="TreeGrafter"/>
</dbReference>
<dbReference type="KEGG" id="tta:Theth_0531"/>
<dbReference type="PANTHER" id="PTHR45833:SF1">
    <property type="entry name" value="METHIONINE SYNTHASE"/>
    <property type="match status" value="1"/>
</dbReference>
<evidence type="ECO:0000256" key="5">
    <source>
        <dbReference type="ARBA" id="ARBA00010398"/>
    </source>
</evidence>
<evidence type="ECO:0000256" key="11">
    <source>
        <dbReference type="ARBA" id="ARBA00022679"/>
    </source>
</evidence>
<accession>F7YXH9</accession>
<evidence type="ECO:0000259" key="22">
    <source>
        <dbReference type="PROSITE" id="PS51332"/>
    </source>
</evidence>
<evidence type="ECO:0000256" key="13">
    <source>
        <dbReference type="ARBA" id="ARBA00022723"/>
    </source>
</evidence>
<dbReference type="GO" id="GO:0032259">
    <property type="term" value="P:methylation"/>
    <property type="evidence" value="ECO:0007669"/>
    <property type="project" value="UniProtKB-KW"/>
</dbReference>
<dbReference type="Gene3D" id="1.10.1240.10">
    <property type="entry name" value="Methionine synthase domain"/>
    <property type="match status" value="1"/>
</dbReference>